<protein>
    <submittedName>
        <fullName evidence="1">Uncharacterized protein</fullName>
    </submittedName>
</protein>
<dbReference type="EMBL" id="GBXM01008845">
    <property type="protein sequence ID" value="JAH99732.1"/>
    <property type="molecule type" value="Transcribed_RNA"/>
</dbReference>
<organism evidence="1">
    <name type="scientific">Anguilla anguilla</name>
    <name type="common">European freshwater eel</name>
    <name type="synonym">Muraena anguilla</name>
    <dbReference type="NCBI Taxonomy" id="7936"/>
    <lineage>
        <taxon>Eukaryota</taxon>
        <taxon>Metazoa</taxon>
        <taxon>Chordata</taxon>
        <taxon>Craniata</taxon>
        <taxon>Vertebrata</taxon>
        <taxon>Euteleostomi</taxon>
        <taxon>Actinopterygii</taxon>
        <taxon>Neopterygii</taxon>
        <taxon>Teleostei</taxon>
        <taxon>Anguilliformes</taxon>
        <taxon>Anguillidae</taxon>
        <taxon>Anguilla</taxon>
    </lineage>
</organism>
<reference evidence="1" key="2">
    <citation type="journal article" date="2015" name="Fish Shellfish Immunol.">
        <title>Early steps in the European eel (Anguilla anguilla)-Vibrio vulnificus interaction in the gills: Role of the RtxA13 toxin.</title>
        <authorList>
            <person name="Callol A."/>
            <person name="Pajuelo D."/>
            <person name="Ebbesson L."/>
            <person name="Teles M."/>
            <person name="MacKenzie S."/>
            <person name="Amaro C."/>
        </authorList>
    </citation>
    <scope>NUCLEOTIDE SEQUENCE</scope>
</reference>
<sequence length="18" mass="1925">MTSYPDSKCGGMSDAVIY</sequence>
<proteinExistence type="predicted"/>
<reference evidence="1" key="1">
    <citation type="submission" date="2014-11" db="EMBL/GenBank/DDBJ databases">
        <authorList>
            <person name="Amaro Gonzalez C."/>
        </authorList>
    </citation>
    <scope>NUCLEOTIDE SEQUENCE</scope>
</reference>
<evidence type="ECO:0000313" key="1">
    <source>
        <dbReference type="EMBL" id="JAH99732.1"/>
    </source>
</evidence>
<accession>A0A0E9XAH3</accession>
<dbReference type="AlphaFoldDB" id="A0A0E9XAH3"/>
<name>A0A0E9XAH3_ANGAN</name>